<name>A0A066VFY5_TILAU</name>
<evidence type="ECO:0000313" key="3">
    <source>
        <dbReference type="Proteomes" id="UP000027361"/>
    </source>
</evidence>
<evidence type="ECO:0000256" key="1">
    <source>
        <dbReference type="SAM" id="MobiDB-lite"/>
    </source>
</evidence>
<proteinExistence type="predicted"/>
<sequence>MSAFLHGMMTGAGANAANGAEDDEMLVCTTCKLSKPKSDFMKNGRVMKTCSAHRVSKDANSTWAELVRAIKSAKAKGKPLELKKFIMPFEEFQPMSLVTGKDDTRNRSRACKRMLQELHRLTGYRWCFRNTWRLQDSWVAKCSCAQDTSWGELNVFKPKAVTKMGDDNKVTCNSSLTIRIYFASRNFELELAHSEWHKSAIAPPPAGGKKGKGKSSAKSGGDDDDSDDYDERDVQASVGNDPSISMAAVAAAAATGPSRLIGGSPVSGFMPSVRGFGYGAGGFKPGMPNFIPAASSNANSDSYNHCMHLLQRSAVIMNETRNYMLEGNNFGQFRQFFQGVEAFVNAYESQQGSVGGI</sequence>
<protein>
    <submittedName>
        <fullName evidence="2">Uncharacterized protein</fullName>
    </submittedName>
</protein>
<evidence type="ECO:0000313" key="2">
    <source>
        <dbReference type="EMBL" id="KDN40341.1"/>
    </source>
</evidence>
<dbReference type="HOGENOM" id="CLU_776555_0_0_1"/>
<dbReference type="GeneID" id="25265046"/>
<dbReference type="EMBL" id="JMSN01000092">
    <property type="protein sequence ID" value="KDN40341.1"/>
    <property type="molecule type" value="Genomic_DNA"/>
</dbReference>
<reference evidence="2 3" key="1">
    <citation type="submission" date="2014-05" db="EMBL/GenBank/DDBJ databases">
        <title>Draft genome sequence of a rare smut relative, Tilletiaria anomala UBC 951.</title>
        <authorList>
            <consortium name="DOE Joint Genome Institute"/>
            <person name="Toome M."/>
            <person name="Kuo A."/>
            <person name="Henrissat B."/>
            <person name="Lipzen A."/>
            <person name="Tritt A."/>
            <person name="Yoshinaga Y."/>
            <person name="Zane M."/>
            <person name="Barry K."/>
            <person name="Grigoriev I.V."/>
            <person name="Spatafora J.W."/>
            <person name="Aimea M.C."/>
        </authorList>
    </citation>
    <scope>NUCLEOTIDE SEQUENCE [LARGE SCALE GENOMIC DNA]</scope>
    <source>
        <strain evidence="2 3">UBC 951</strain>
    </source>
</reference>
<dbReference type="RefSeq" id="XP_013241352.1">
    <property type="nucleotide sequence ID" value="XM_013385898.1"/>
</dbReference>
<accession>A0A066VFY5</accession>
<dbReference type="Proteomes" id="UP000027361">
    <property type="component" value="Unassembled WGS sequence"/>
</dbReference>
<organism evidence="2 3">
    <name type="scientific">Tilletiaria anomala (strain ATCC 24038 / CBS 436.72 / UBC 951)</name>
    <dbReference type="NCBI Taxonomy" id="1037660"/>
    <lineage>
        <taxon>Eukaryota</taxon>
        <taxon>Fungi</taxon>
        <taxon>Dikarya</taxon>
        <taxon>Basidiomycota</taxon>
        <taxon>Ustilaginomycotina</taxon>
        <taxon>Exobasidiomycetes</taxon>
        <taxon>Georgefischeriales</taxon>
        <taxon>Tilletiariaceae</taxon>
        <taxon>Tilletiaria</taxon>
    </lineage>
</organism>
<gene>
    <name evidence="2" type="ORF">K437DRAFT_258680</name>
</gene>
<comment type="caution">
    <text evidence="2">The sequence shown here is derived from an EMBL/GenBank/DDBJ whole genome shotgun (WGS) entry which is preliminary data.</text>
</comment>
<keyword evidence="3" id="KW-1185">Reference proteome</keyword>
<dbReference type="AlphaFoldDB" id="A0A066VFY5"/>
<dbReference type="InParanoid" id="A0A066VFY5"/>
<feature type="compositionally biased region" description="Acidic residues" evidence="1">
    <location>
        <begin position="222"/>
        <end position="231"/>
    </location>
</feature>
<feature type="region of interest" description="Disordered" evidence="1">
    <location>
        <begin position="199"/>
        <end position="238"/>
    </location>
</feature>